<evidence type="ECO:0008006" key="3">
    <source>
        <dbReference type="Google" id="ProtNLM"/>
    </source>
</evidence>
<proteinExistence type="predicted"/>
<comment type="caution">
    <text evidence="1">The sequence shown here is derived from an EMBL/GenBank/DDBJ whole genome shotgun (WGS) entry which is preliminary data.</text>
</comment>
<reference evidence="1 2" key="1">
    <citation type="submission" date="2021-03" db="EMBL/GenBank/DDBJ databases">
        <title>Genomic Encyclopedia of Type Strains, Phase IV (KMG-IV): sequencing the most valuable type-strain genomes for metagenomic binning, comparative biology and taxonomic classification.</title>
        <authorList>
            <person name="Goeker M."/>
        </authorList>
    </citation>
    <scope>NUCLEOTIDE SEQUENCE [LARGE SCALE GENOMIC DNA]</scope>
    <source>
        <strain evidence="1 2">DSM 27512</strain>
    </source>
</reference>
<sequence>MDIFPVSDINLILQEQTEEAAPSVGKVYKFDFENGRYLLQDGKLIKTTKIEAIQQFVKWTLKTLIRKYKIYDEDYGMDYSFIGYKNIPIGFVNSELKRQIEEQLEAYPLINKVINYSGIREGSKLIISFTLITTENESIVFNESVVIAA</sequence>
<keyword evidence="2" id="KW-1185">Reference proteome</keyword>
<evidence type="ECO:0000313" key="2">
    <source>
        <dbReference type="Proteomes" id="UP001314903"/>
    </source>
</evidence>
<evidence type="ECO:0000313" key="1">
    <source>
        <dbReference type="EMBL" id="MBP2027394.1"/>
    </source>
</evidence>
<dbReference type="EMBL" id="JAGGLI010000011">
    <property type="protein sequence ID" value="MBP2027394.1"/>
    <property type="molecule type" value="Genomic_DNA"/>
</dbReference>
<protein>
    <recommendedName>
        <fullName evidence="3">DUF2634 domain-containing protein</fullName>
    </recommendedName>
</protein>
<dbReference type="Proteomes" id="UP001314903">
    <property type="component" value="Unassembled WGS sequence"/>
</dbReference>
<accession>A0ABS4KLA7</accession>
<dbReference type="InterPro" id="IPR020288">
    <property type="entry name" value="Sheath_initiator"/>
</dbReference>
<dbReference type="RefSeq" id="WP_209660447.1">
    <property type="nucleotide sequence ID" value="NZ_JAGGLI010000011.1"/>
</dbReference>
<name>A0ABS4KLA7_9FIRM</name>
<organism evidence="1 2">
    <name type="scientific">Acetoanaerobium pronyense</name>
    <dbReference type="NCBI Taxonomy" id="1482736"/>
    <lineage>
        <taxon>Bacteria</taxon>
        <taxon>Bacillati</taxon>
        <taxon>Bacillota</taxon>
        <taxon>Clostridia</taxon>
        <taxon>Peptostreptococcales</taxon>
        <taxon>Filifactoraceae</taxon>
        <taxon>Acetoanaerobium</taxon>
    </lineage>
</organism>
<dbReference type="Pfam" id="PF10934">
    <property type="entry name" value="Sheath_initiator"/>
    <property type="match status" value="1"/>
</dbReference>
<gene>
    <name evidence="1" type="ORF">J2Z35_001188</name>
</gene>